<dbReference type="EMBL" id="LPHB01000048">
    <property type="protein sequence ID" value="KWA61421.1"/>
    <property type="molecule type" value="Genomic_DNA"/>
</dbReference>
<organism evidence="3">
    <name type="scientific">Burkholderia stagnalis</name>
    <dbReference type="NCBI Taxonomy" id="1503054"/>
    <lineage>
        <taxon>Bacteria</taxon>
        <taxon>Pseudomonadati</taxon>
        <taxon>Pseudomonadota</taxon>
        <taxon>Betaproteobacteria</taxon>
        <taxon>Burkholderiales</taxon>
        <taxon>Burkholderiaceae</taxon>
        <taxon>Burkholderia</taxon>
        <taxon>Burkholderia cepacia complex</taxon>
    </lineage>
</organism>
<protein>
    <recommendedName>
        <fullName evidence="8">DUF4175 domain-containing protein</fullName>
    </recommendedName>
</protein>
<reference evidence="3 5" key="1">
    <citation type="submission" date="2015-11" db="EMBL/GenBank/DDBJ databases">
        <title>Expanding the genomic diversity of Burkholderia species for the development of highly accurate diagnostics.</title>
        <authorList>
            <person name="Sahl J."/>
            <person name="Keim P."/>
            <person name="Wagner D."/>
        </authorList>
    </citation>
    <scope>NUCLEOTIDE SEQUENCE [LARGE SCALE GENOMIC DNA]</scope>
    <source>
        <strain evidence="3 5">MSMB1960WGS</strain>
    </source>
</reference>
<sequence>MDPNSKTIWFPAKRYGWGWGLPVTWQSWGALLLYMLGLVASVWLLPPNRVPYAFGACVAELSAALIAICSVKGEKPGWKWGDGDRN</sequence>
<dbReference type="EMBL" id="VZOK01000004">
    <property type="protein sequence ID" value="KAB0640740.1"/>
    <property type="molecule type" value="Genomic_DNA"/>
</dbReference>
<evidence type="ECO:0000313" key="7">
    <source>
        <dbReference type="Proteomes" id="UP000473470"/>
    </source>
</evidence>
<dbReference type="EMBL" id="QTPM01000003">
    <property type="protein sequence ID" value="RQY98411.1"/>
    <property type="molecule type" value="Genomic_DNA"/>
</dbReference>
<dbReference type="Proteomes" id="UP000473470">
    <property type="component" value="Unassembled WGS sequence"/>
</dbReference>
<evidence type="ECO:0000313" key="3">
    <source>
        <dbReference type="EMBL" id="KWA61421.1"/>
    </source>
</evidence>
<accession>A0A107ZU88</accession>
<keyword evidence="1" id="KW-0472">Membrane</keyword>
<dbReference type="Proteomes" id="UP000068603">
    <property type="component" value="Unassembled WGS sequence"/>
</dbReference>
<evidence type="ECO:0000256" key="1">
    <source>
        <dbReference type="SAM" id="Phobius"/>
    </source>
</evidence>
<evidence type="ECO:0008006" key="8">
    <source>
        <dbReference type="Google" id="ProtNLM"/>
    </source>
</evidence>
<keyword evidence="1" id="KW-0812">Transmembrane</keyword>
<dbReference type="GeneID" id="93052887"/>
<reference evidence="2 7" key="3">
    <citation type="submission" date="2019-09" db="EMBL/GenBank/DDBJ databases">
        <title>Draft genome sequences of 48 bacterial type strains from the CCUG.</title>
        <authorList>
            <person name="Tunovic T."/>
            <person name="Pineiro-Iglesias B."/>
            <person name="Unosson C."/>
            <person name="Inganas E."/>
            <person name="Ohlen M."/>
            <person name="Cardew S."/>
            <person name="Jensie-Markopoulos S."/>
            <person name="Salva-Serra F."/>
            <person name="Jaen-Luchoro D."/>
            <person name="Karlsson R."/>
            <person name="Svensson-Stadler L."/>
            <person name="Chun J."/>
            <person name="Moore E."/>
        </authorList>
    </citation>
    <scope>NUCLEOTIDE SEQUENCE [LARGE SCALE GENOMIC DNA]</scope>
    <source>
        <strain evidence="2 7">CCUG 65686</strain>
    </source>
</reference>
<feature type="transmembrane region" description="Helical" evidence="1">
    <location>
        <begin position="52"/>
        <end position="73"/>
    </location>
</feature>
<dbReference type="RefSeq" id="WP_059883944.1">
    <property type="nucleotide sequence ID" value="NZ_CABVPM010000001.1"/>
</dbReference>
<evidence type="ECO:0000313" key="6">
    <source>
        <dbReference type="Proteomes" id="UP000281098"/>
    </source>
</evidence>
<dbReference type="KEGG" id="bstg:WT74_12365"/>
<evidence type="ECO:0000313" key="4">
    <source>
        <dbReference type="EMBL" id="RQY98411.1"/>
    </source>
</evidence>
<feature type="transmembrane region" description="Helical" evidence="1">
    <location>
        <begin position="25"/>
        <end position="45"/>
    </location>
</feature>
<comment type="caution">
    <text evidence="3">The sequence shown here is derived from an EMBL/GenBank/DDBJ whole genome shotgun (WGS) entry which is preliminary data.</text>
</comment>
<keyword evidence="6" id="KW-1185">Reference proteome</keyword>
<proteinExistence type="predicted"/>
<gene>
    <name evidence="4" type="ORF">DF017_03580</name>
    <name evidence="2" type="ORF">F7R25_04370</name>
    <name evidence="3" type="ORF">WT44_16480</name>
</gene>
<evidence type="ECO:0000313" key="5">
    <source>
        <dbReference type="Proteomes" id="UP000068603"/>
    </source>
</evidence>
<dbReference type="STRING" id="1503054.WT74_12365"/>
<keyword evidence="1" id="KW-1133">Transmembrane helix</keyword>
<dbReference type="Proteomes" id="UP000281098">
    <property type="component" value="Unassembled WGS sequence"/>
</dbReference>
<evidence type="ECO:0000313" key="2">
    <source>
        <dbReference type="EMBL" id="KAB0640740.1"/>
    </source>
</evidence>
<dbReference type="AlphaFoldDB" id="A0A107ZU88"/>
<name>A0A107ZU88_9BURK</name>
<reference evidence="4 6" key="2">
    <citation type="submission" date="2018-08" db="EMBL/GenBank/DDBJ databases">
        <title>Comparative analysis of Burkholderia isolates from Puerto Rico.</title>
        <authorList>
            <person name="Hall C."/>
            <person name="Sahl J."/>
            <person name="Wagner D."/>
        </authorList>
    </citation>
    <scope>NUCLEOTIDE SEQUENCE [LARGE SCALE GENOMIC DNA]</scope>
    <source>
        <strain evidence="4 6">Bp8966</strain>
    </source>
</reference>